<evidence type="ECO:0000256" key="5">
    <source>
        <dbReference type="ARBA" id="ARBA00023194"/>
    </source>
</evidence>
<gene>
    <name evidence="7" type="ORF">ACFPM7_14565</name>
</gene>
<keyword evidence="5" id="KW-0045">Antibiotic biosynthesis</keyword>
<feature type="domain" description="Carrier" evidence="6">
    <location>
        <begin position="4473"/>
        <end position="4548"/>
    </location>
</feature>
<evidence type="ECO:0000313" key="8">
    <source>
        <dbReference type="Proteomes" id="UP001596157"/>
    </source>
</evidence>
<dbReference type="SUPFAM" id="SSF47336">
    <property type="entry name" value="ACP-like"/>
    <property type="match status" value="4"/>
</dbReference>
<dbReference type="Pfam" id="PF00501">
    <property type="entry name" value="AMP-binding"/>
    <property type="match status" value="5"/>
</dbReference>
<comment type="cofactor">
    <cofactor evidence="1">
        <name>pantetheine 4'-phosphate</name>
        <dbReference type="ChEBI" id="CHEBI:47942"/>
    </cofactor>
</comment>
<dbReference type="InterPro" id="IPR025110">
    <property type="entry name" value="AMP-bd_C"/>
</dbReference>
<dbReference type="Gene3D" id="3.40.50.12780">
    <property type="entry name" value="N-terminal domain of ligase-like"/>
    <property type="match status" value="3"/>
</dbReference>
<dbReference type="InterPro" id="IPR006162">
    <property type="entry name" value="Ppantetheine_attach_site"/>
</dbReference>
<dbReference type="InterPro" id="IPR036736">
    <property type="entry name" value="ACP-like_sf"/>
</dbReference>
<dbReference type="NCBIfam" id="TIGR01733">
    <property type="entry name" value="AA-adenyl-dom"/>
    <property type="match status" value="4"/>
</dbReference>
<dbReference type="PROSITE" id="PS50075">
    <property type="entry name" value="CARRIER"/>
    <property type="match status" value="4"/>
</dbReference>
<evidence type="ECO:0000256" key="2">
    <source>
        <dbReference type="ARBA" id="ARBA00022450"/>
    </source>
</evidence>
<keyword evidence="2" id="KW-0596">Phosphopantetheine</keyword>
<dbReference type="InterPro" id="IPR010060">
    <property type="entry name" value="NRPS_synth"/>
</dbReference>
<comment type="caution">
    <text evidence="7">The sequence shown here is derived from an EMBL/GenBank/DDBJ whole genome shotgun (WGS) entry which is preliminary data.</text>
</comment>
<dbReference type="InterPro" id="IPR020802">
    <property type="entry name" value="TesA-like"/>
</dbReference>
<dbReference type="Gene3D" id="3.30.559.10">
    <property type="entry name" value="Chloramphenicol acetyltransferase-like domain"/>
    <property type="match status" value="5"/>
</dbReference>
<evidence type="ECO:0000256" key="4">
    <source>
        <dbReference type="ARBA" id="ARBA00022737"/>
    </source>
</evidence>
<feature type="domain" description="Carrier" evidence="6">
    <location>
        <begin position="944"/>
        <end position="1018"/>
    </location>
</feature>
<dbReference type="InterPro" id="IPR010071">
    <property type="entry name" value="AA_adenyl_dom"/>
</dbReference>
<evidence type="ECO:0000256" key="3">
    <source>
        <dbReference type="ARBA" id="ARBA00022553"/>
    </source>
</evidence>
<dbReference type="InterPro" id="IPR000873">
    <property type="entry name" value="AMP-dep_synth/lig_dom"/>
</dbReference>
<sequence>MTTPGLQDIWPLAPMQEGMLFLAGFDESEVDIYTVQTVLDVEGPLDTELLRESAGALLRRHPNLRAAFTTEGVDRAVQLIPTRVKLPWTEIDMTAAGPGEWQRIVAEDRATRFDLAKPPLLRFLVARTGHDRHRLLITNHHILVDGWSTPLLMGELFAIYGARGDASDLRRVRPYKDYLIWLARQDQAAAQARWAEALAGITEPTLLGPAGAVNAGSPTERVPVDVPGGLAARLGELARDLRVTLNTLLQAAWGLVLARTLGRDDVVFGATVSGRPADLPGVESMIGLFINTVPVRVRIDPAESVAEFLARVQREQARLMDDQYVPLSKLRQGTGLAELFDTIAVFESYPVDVEALGKAEEGAGLRVLEATGVDDTNYPVTLTAESADGLTVWLDHRPDVITTAAATGLAERLLRALTAFAEGTSRPVRALDLLSDAERATVLDAGRGPALPAGTCVLDAFAEQVAATPGLTAVVGPHISARADHSYTYAELDARTDALAAWLAGRGVGPDRAVAVALPRSAELVAVMLGVWKAGGMVVPVDADYPAERIALLLADADPAVVLTTAAWADRFGPAAVALDTLDLPAAPAAERARGAAYAIYTSGSTGKPKGVIVDHPALANLLAAHRAAVMPAERTRVGHAASFAFDAALDPVLWMIAGHELRIAPAETMGDSAALVAFVREHRIGYLDVAPSLMARLVADGLLDGAHRPSVLGTGGEAVGAALWSALAEADVTAINFYGPTETTVDASSALITGPDVVIGSATANTAVHVLDAGLGLVPPGVVGELYVAGPGLARGYLGKPGATAERFVADPIGGGRMYRTGDLARWRADGRLEFVGRADDQVKIRGFRVEPGEIEAVLARHAAEALVVVREDTPGVPRLVGYVAGTTEDGPALRAHAAAALPDHLVPAAVVVLDAFPTLPTGKVDRAALPAPDFAALAGGRAAATATEATLTALMAEVLGLPEVGADDDFFALGGDSIVSIQLVGRARAAGLRFSPREVFERRTVAGLAAVADAGATVAPPGDDDGTGLVPLTPIMRDLVDSGAALRRYAQVQVVTAPAGLTLAHLTDAVQAVLDTHDLLRSTLTADGLLVAPRGSVRAAVREASTVDATLVDSVLDELDPASGAMLRVVLAGEKVVIAAHHLVVDGVSWRILLPDLEAAHAAVAAGRAPDLPPVDTSFRRWATGLVEKAADTAELAHWTDAASAPALGSRPLDPRTDTVGTARSLRVTLPAETAEPLLASVPARFRTDVDTVLLAGLAAAFARTGRPAVVVDREGHGRDEDAVPGADLHRTVGWFTSLYPVRLDAAGVDHGDAAAVLKRIKEQLRAVPGSGIGYGLLRHLNPDTAPTLAALGRGQVLLNYLGRFGGAAAGPWQPTEVGGGADATMPLEHPLQIDATSVDGALAVDFTWAEGVLAADDVRTLADHWFRALTALVAAPGGRTPSDVPLAGIDQRAIEAFEAAEPRLADLWPPTPLQAGLLHLSALDDSGPDGPDGPEGFDVYTVQTDLHLAGPVDAERLRAAADALLARHPNLRVCFRTTDSGDLVQLVLDDVPAPWTQSRAEGGDGDGDGDGDAAWNAIVAADRAERFDTATAPLIRFRLGTLPDGTHRLLITNHHALLDGWSTPLLGQELFALYAGADLPNPPAFRDHLAWLAAQDRAAATAAWRTALLGAEPTLIAGPGTTATTAVRPEGLDIEVPPGVTDTARALGVTANTLVQLAWGLVLARALGRDDVVFGATVSGRPADLPDVESMIGLFINTVPVRVRLDPASTLADAARGLQGEQAALLEHQHLGLADTAGQGDLFDTLTVFESFPVDTDALGKAEAAAGIQVTAVSGADATDYPVTLTAEVTDELVLSLEYRPDVLDVRAAGNLAAALTRALRAITSAPGTRLAHLDLLTDEQRAAALAAARGPEVAVPERTVLDAFRTSSNSASRSTDTAVVGPDATLTFAELDERAHRAAVLLARRGVRPGGVVALALPASAELVTAMLGTWLAGAAFVVVDPAYPDVRKRAMLADVAAAAVITPGDLADLPAREPVPGPGAVAYVLFTSGSTGRPKGVLVGHAGLANLLAAHRASVMTERTAVMTTASFSFDAALDPLLWMLAGHELHVGVDPTAVVAYVREHRVGYLDAAPALLSALIEDGLLDGEHRPAVVGTGGEAVGAALWNRLAGSGVDGYNFYGPTEATVDAVIAPIEPGPVVIGRPLANAAAHVLDGALGPVADGVTGELYLSGPGIAFGYLDQPAATAERFVADPHGAPGARLYRTGDLARRLPDGRIEFLGRADDQLKVRGFRIEPGEVEAALGAHPDVTRVHVTGRDGRLVAYIVGGDPAAVRAEAATRLPEHLVPDAVVAVAEFPLTPTGKVDTAALPAPEFAAAGGRIARTPVEDLVTTLFAEVLGVPQAGPDDDFFALGGHSLLATRLVARLRAALGAELPLRAVFTARTPAAIAAAVTSTGQRPALVRVPRPPRPPLSHAQRRLWFLYRMEGPSPTNNIPFVARLTGAVDAAALRAALADLAARHESLRTVFAEHDGLPFQDVRPPCPVELTEVDTDPSAVDSLVAEANEHAFDLATEIPVRAWLFRVDRDLGGESVIMLLVHHIAVDEWSTAPLLGDLATAYAARRDGRAPEWAPLPVQYVDYALWQNDLLGDESDPRSLAAQQVAHWRTALAGLPDELLLPTDRFRPATASHRGAETRFTIDAETGATLRALARESGVTVFMLVQAAVATLLSRLGAGEDIPLGTPIAGRTDAALDELVGFFVNTLVLRTDLTGDPTFRELLARVRATDLAAYANQDVPFERLVEVLNPARSAARHPLFQVMVTHTTADGRDLGLPGTETVAADVALTTAKFDASFGFSDIPGESGLLGSIEYATDLFDAETAARLADRLARLLAAVAAEPDRRISRHDLLEAAERERVLRTWNDTAEAEVERTVPDLLVAALAAAPDETALVAGDLRLTHRELHARVNQLARTLLAGGLAPEQVVAIGLPRGPEMVVALLAVLAAGGAFVPLDPAWPDARRETVLREAGAVLTATGPGGVPAGRDTVSVDLGDWVHGHQPVEPPAVAIHGKQLAYVMFTSGSTGKPKGAMIRHEAICARMVWQSGMLGFGVGDAALFKAPLSFDISVNEILLPLITGGRLVITEPGGERDPARLLELIRDERVTFVYLPSSLVDALLELAEGTEALVGLKHVWCGGEVLTPALFDRFRAALDTTMYHGYGPAEATIGVSHVIYRDRAERIATSIGKPNPNTRLYVLDDTLNPVPPGVTGELYAGGYLLGRGYVNAPGLTASRFIADPFGPPGSRLYRTGDLARWASDGSLDFVGRADNQVKIRGMRLELEEVEAALLAHPGVRSAVATVRKTPAGADYLAAHIVAADGPVEPAEVIAWAKAALPEYMVPTAVAVLDALPMTPNGKVDRRALPDPLPHTAGRAPATPAEEVVAGVFADLLGLTEVGAEDDFFALGGHSLLATRLVSRIRAALHAEIGVRDVFEAPTVAGVAARLTTGDSRPALVPFARPERLPLSSAQRRLWFLYRMEGPSPTYTIPYVSRVTDDIDPVALRAALGDVVGRHESLRTVFPEVDGMPVQHVVADPDVRLEEIDVLPEAMAGVVGAATRYGFDLVDEIPIRGWLLRPVAANGVGKGDPVFVIALHHIAGDEWSTASLMRDLATAYEARRAGQAPEWEPLPVQYADFTLWQRELLGDESDPASLAARQLDHWRTRLAGLPEELRLPADRPRPATPSYRGGEVGFTLDAGVAAALREAARAEGATLFMAVHAAVAALLTRLGAGEDIPLGTPIAGRADAALDDLVGLFLNTLVLRTDTAGDPTFAELLRRVRATDLAAYANQDLPFERLVEVLNPTRALARHPLFQTLVVVHDADDREVGLPGLTDADDAAPVTTARFDLTFTITELPGGAGLAGTVEYSDDLFDRDTAARLADRFARLLTAVAAAPDTGISAVDLLSADERAAVLTGWNAPVVARPALTVPEMITAQALATPDEVAVVGSDAELTYWQLAERSAAFAGELARRGAGPGRTVALALPRGAEMVVAMLAVGRTGAAYLPLDPEFPPDRLAFMVADARPVLLVTTEELRERLPAGPAVVLAGAGQDWEGGFADVVVDQDSPAYVIYTSGSTGRPKGVVVPHAALANFAEAMIGLTGIGAGDRLLAVTTLSFDIAVLELLVPLTAGAAVRVADRAQVLDPKALAGLIEAGWGDVVQATPTLWQAVVDTGVPLAATTALVGGEALPTALASALSGRARRVVNMYGPTETTVWSTAAEVTDGRPAIGAPIRNTRAYVLDARLTPVPPGVAGELYLAGGGLAHGYHGRPALTATRFVADPFGGDGRLYRTGDLARWGRDGQLEYLGRVDDQVKVRGFRIELGEVESAMSAVDGVGRAVVAVRGDTLVGYVVPQAGGDAPDPAAVRAAAASRLPEYMVPAAVVVLESLPTTANGKVDRRALPDPDFGALAGGREPATAAERAACAVMAGVLGLPSIGADDDFFTLGGHSLLLVRLGAAVQSRFGVAVPITALFGAATPAALARLLDGARPESDVLAPVVALRPEGTAAPVFFVHPASGLSWQFAPLKAHLPADVPLYGLQSPLLSGGTAPDTLAALASTYADEVVRVHPDGPYRLVGWSFGGNVAFLMAHELRERGHAVELLALLDARQFDPEKDEVPADRPAAITALLADLGYPVPGTALTLDDAVRIVGDRGDLMAEFDAETVGAVVESYLHSQRLLSEARYPTYHGDVVVIDAMIAEEGFEDGHAPASAEWRPHVDGEVHAHAFECRHSQVLSGPMQAALGAILSEALATGGDRQG</sequence>
<dbReference type="PROSITE" id="PS00455">
    <property type="entry name" value="AMP_BINDING"/>
    <property type="match status" value="3"/>
</dbReference>
<dbReference type="CDD" id="cd19543">
    <property type="entry name" value="DCL_NRPS"/>
    <property type="match status" value="1"/>
</dbReference>
<evidence type="ECO:0000256" key="1">
    <source>
        <dbReference type="ARBA" id="ARBA00001957"/>
    </source>
</evidence>
<dbReference type="NCBIfam" id="NF003417">
    <property type="entry name" value="PRK04813.1"/>
    <property type="match status" value="5"/>
</dbReference>
<dbReference type="InterPro" id="IPR020845">
    <property type="entry name" value="AMP-binding_CS"/>
</dbReference>
<name>A0ABW0EPM3_9PSEU</name>
<dbReference type="Gene3D" id="3.30.559.30">
    <property type="entry name" value="Nonribosomal peptide synthetase, condensation domain"/>
    <property type="match status" value="5"/>
</dbReference>
<organism evidence="7 8">
    <name type="scientific">Actinokineospora guangxiensis</name>
    <dbReference type="NCBI Taxonomy" id="1490288"/>
    <lineage>
        <taxon>Bacteria</taxon>
        <taxon>Bacillati</taxon>
        <taxon>Actinomycetota</taxon>
        <taxon>Actinomycetes</taxon>
        <taxon>Pseudonocardiales</taxon>
        <taxon>Pseudonocardiaceae</taxon>
        <taxon>Actinokineospora</taxon>
    </lineage>
</organism>
<dbReference type="NCBIfam" id="TIGR01720">
    <property type="entry name" value="NRPS-para261"/>
    <property type="match status" value="1"/>
</dbReference>
<dbReference type="PANTHER" id="PTHR45527">
    <property type="entry name" value="NONRIBOSOMAL PEPTIDE SYNTHETASE"/>
    <property type="match status" value="1"/>
</dbReference>
<keyword evidence="4" id="KW-0677">Repeat</keyword>
<dbReference type="CDD" id="cd05930">
    <property type="entry name" value="A_NRPS"/>
    <property type="match status" value="2"/>
</dbReference>
<dbReference type="Gene3D" id="1.10.1200.10">
    <property type="entry name" value="ACP-like"/>
    <property type="match status" value="3"/>
</dbReference>
<feature type="domain" description="Carrier" evidence="6">
    <location>
        <begin position="3433"/>
        <end position="3508"/>
    </location>
</feature>
<dbReference type="Gene3D" id="3.40.50.1820">
    <property type="entry name" value="alpha/beta hydrolase"/>
    <property type="match status" value="1"/>
</dbReference>
<dbReference type="Gene3D" id="3.40.50.980">
    <property type="match status" value="2"/>
</dbReference>
<dbReference type="Pfam" id="PF13193">
    <property type="entry name" value="AMP-binding_C"/>
    <property type="match status" value="3"/>
</dbReference>
<dbReference type="SUPFAM" id="SSF56801">
    <property type="entry name" value="Acetyl-CoA synthetase-like"/>
    <property type="match status" value="4"/>
</dbReference>
<dbReference type="Pfam" id="PF00975">
    <property type="entry name" value="Thioesterase"/>
    <property type="match status" value="1"/>
</dbReference>
<dbReference type="SUPFAM" id="SSF53474">
    <property type="entry name" value="alpha/beta-Hydrolases"/>
    <property type="match status" value="1"/>
</dbReference>
<feature type="domain" description="Carrier" evidence="6">
    <location>
        <begin position="2384"/>
        <end position="2459"/>
    </location>
</feature>
<evidence type="ECO:0000259" key="6">
    <source>
        <dbReference type="PROSITE" id="PS50075"/>
    </source>
</evidence>
<accession>A0ABW0EPM3</accession>
<dbReference type="CDD" id="cd19540">
    <property type="entry name" value="LCL_NRPS-like"/>
    <property type="match status" value="2"/>
</dbReference>
<dbReference type="Proteomes" id="UP001596157">
    <property type="component" value="Unassembled WGS sequence"/>
</dbReference>
<dbReference type="InterPro" id="IPR009081">
    <property type="entry name" value="PP-bd_ACP"/>
</dbReference>
<dbReference type="SMART" id="SM00823">
    <property type="entry name" value="PKS_PP"/>
    <property type="match status" value="4"/>
</dbReference>
<dbReference type="EMBL" id="JBHSKF010000006">
    <property type="protein sequence ID" value="MFC5288280.1"/>
    <property type="molecule type" value="Genomic_DNA"/>
</dbReference>
<protein>
    <submittedName>
        <fullName evidence="7">Amino acid adenylation domain-containing protein</fullName>
    </submittedName>
</protein>
<reference evidence="8" key="1">
    <citation type="journal article" date="2019" name="Int. J. Syst. Evol. Microbiol.">
        <title>The Global Catalogue of Microorganisms (GCM) 10K type strain sequencing project: providing services to taxonomists for standard genome sequencing and annotation.</title>
        <authorList>
            <consortium name="The Broad Institute Genomics Platform"/>
            <consortium name="The Broad Institute Genome Sequencing Center for Infectious Disease"/>
            <person name="Wu L."/>
            <person name="Ma J."/>
        </authorList>
    </citation>
    <scope>NUCLEOTIDE SEQUENCE [LARGE SCALE GENOMIC DNA]</scope>
    <source>
        <strain evidence="8">CCUG 59778</strain>
    </source>
</reference>
<keyword evidence="8" id="KW-1185">Reference proteome</keyword>
<dbReference type="InterPro" id="IPR029058">
    <property type="entry name" value="AB_hydrolase_fold"/>
</dbReference>
<dbReference type="InterPro" id="IPR020806">
    <property type="entry name" value="PKS_PP-bd"/>
</dbReference>
<dbReference type="InterPro" id="IPR023213">
    <property type="entry name" value="CAT-like_dom_sf"/>
</dbReference>
<dbReference type="InterPro" id="IPR001242">
    <property type="entry name" value="Condensation_dom"/>
</dbReference>
<dbReference type="SMART" id="SM00824">
    <property type="entry name" value="PKS_TE"/>
    <property type="match status" value="1"/>
</dbReference>
<keyword evidence="3" id="KW-0597">Phosphoprotein</keyword>
<dbReference type="Pfam" id="PF00668">
    <property type="entry name" value="Condensation"/>
    <property type="match status" value="5"/>
</dbReference>
<dbReference type="InterPro" id="IPR001031">
    <property type="entry name" value="Thioesterase"/>
</dbReference>
<dbReference type="InterPro" id="IPR042099">
    <property type="entry name" value="ANL_N_sf"/>
</dbReference>
<evidence type="ECO:0000313" key="7">
    <source>
        <dbReference type="EMBL" id="MFC5288280.1"/>
    </source>
</evidence>
<dbReference type="Gene3D" id="2.30.38.10">
    <property type="entry name" value="Luciferase, Domain 3"/>
    <property type="match status" value="1"/>
</dbReference>
<dbReference type="PROSITE" id="PS00012">
    <property type="entry name" value="PHOSPHOPANTETHEINE"/>
    <property type="match status" value="4"/>
</dbReference>
<dbReference type="InterPro" id="IPR045851">
    <property type="entry name" value="AMP-bd_C_sf"/>
</dbReference>
<dbReference type="PANTHER" id="PTHR45527:SF1">
    <property type="entry name" value="FATTY ACID SYNTHASE"/>
    <property type="match status" value="1"/>
</dbReference>
<dbReference type="SUPFAM" id="SSF52777">
    <property type="entry name" value="CoA-dependent acyltransferases"/>
    <property type="match status" value="10"/>
</dbReference>
<dbReference type="Gene3D" id="3.30.300.30">
    <property type="match status" value="4"/>
</dbReference>
<proteinExistence type="predicted"/>
<dbReference type="Pfam" id="PF00550">
    <property type="entry name" value="PP-binding"/>
    <property type="match status" value="4"/>
</dbReference>
<dbReference type="RefSeq" id="WP_378248098.1">
    <property type="nucleotide sequence ID" value="NZ_JBHSKF010000006.1"/>
</dbReference>